<proteinExistence type="predicted"/>
<feature type="domain" description="BTB" evidence="1">
    <location>
        <begin position="4"/>
        <end position="70"/>
    </location>
</feature>
<gene>
    <name evidence="2" type="ORF">DL762_002080</name>
</gene>
<dbReference type="CDD" id="cd18186">
    <property type="entry name" value="BTB_POZ_ZBTB_KLHL-like"/>
    <property type="match status" value="1"/>
</dbReference>
<reference evidence="2 3" key="1">
    <citation type="submission" date="2018-06" db="EMBL/GenBank/DDBJ databases">
        <title>Complete Genomes of Monosporascus.</title>
        <authorList>
            <person name="Robinson A.J."/>
            <person name="Natvig D.O."/>
        </authorList>
    </citation>
    <scope>NUCLEOTIDE SEQUENCE [LARGE SCALE GENOMIC DNA]</scope>
    <source>
        <strain evidence="2 3">CBS 609.92</strain>
    </source>
</reference>
<evidence type="ECO:0000259" key="1">
    <source>
        <dbReference type="PROSITE" id="PS50097"/>
    </source>
</evidence>
<name>A0ABY0HFT0_9PEZI</name>
<sequence>MAGKKTLLKLGDHQYSDRRDFSAHADLLGHFSKYFRAALNSPMEESRTLQFELAEPATRLSISFFVDWIYATSSRAYHWRQWQTQEVCTEDGLLEAWLLAEYLRVSEMQNDILRLIHTLVVLKTWTEQPALPARVLTTDAILPHTGLHLKFSTMCARIVFRRGVSLEDRERFLIPLDSGGRLAVLRSLSGWLAELKKRRLYELAQQDHFEWFRLAPDTPGEAHDWEVDLGNFMEEIEPKAWIWVPRLRL</sequence>
<protein>
    <recommendedName>
        <fullName evidence="1">BTB domain-containing protein</fullName>
    </recommendedName>
</protein>
<comment type="caution">
    <text evidence="2">The sequence shown here is derived from an EMBL/GenBank/DDBJ whole genome shotgun (WGS) entry which is preliminary data.</text>
</comment>
<dbReference type="Proteomes" id="UP000294003">
    <property type="component" value="Unassembled WGS sequence"/>
</dbReference>
<dbReference type="InterPro" id="IPR011333">
    <property type="entry name" value="SKP1/BTB/POZ_sf"/>
</dbReference>
<keyword evidence="3" id="KW-1185">Reference proteome</keyword>
<dbReference type="Gene3D" id="3.30.710.10">
    <property type="entry name" value="Potassium Channel Kv1.1, Chain A"/>
    <property type="match status" value="1"/>
</dbReference>
<accession>A0ABY0HFT0</accession>
<dbReference type="PROSITE" id="PS50097">
    <property type="entry name" value="BTB"/>
    <property type="match status" value="1"/>
</dbReference>
<dbReference type="EMBL" id="QJNS01000038">
    <property type="protein sequence ID" value="RYO91642.1"/>
    <property type="molecule type" value="Genomic_DNA"/>
</dbReference>
<evidence type="ECO:0000313" key="2">
    <source>
        <dbReference type="EMBL" id="RYO91642.1"/>
    </source>
</evidence>
<organism evidence="2 3">
    <name type="scientific">Monosporascus cannonballus</name>
    <dbReference type="NCBI Taxonomy" id="155416"/>
    <lineage>
        <taxon>Eukaryota</taxon>
        <taxon>Fungi</taxon>
        <taxon>Dikarya</taxon>
        <taxon>Ascomycota</taxon>
        <taxon>Pezizomycotina</taxon>
        <taxon>Sordariomycetes</taxon>
        <taxon>Xylariomycetidae</taxon>
        <taxon>Xylariales</taxon>
        <taxon>Xylariales incertae sedis</taxon>
        <taxon>Monosporascus</taxon>
    </lineage>
</organism>
<evidence type="ECO:0000313" key="3">
    <source>
        <dbReference type="Proteomes" id="UP000294003"/>
    </source>
</evidence>
<dbReference type="InterPro" id="IPR000210">
    <property type="entry name" value="BTB/POZ_dom"/>
</dbReference>